<protein>
    <submittedName>
        <fullName evidence="2">Uncharacterized protein</fullName>
    </submittedName>
</protein>
<gene>
    <name evidence="2" type="ORF">ECRASSUSDP1_LOCUS4893</name>
</gene>
<sequence length="507" mass="57322">MVKSEGSDPAKYNLSPCYKKDTFNTGSIPFGVCKPRFDDDLSSLFHRQPGIPPLISIGPGEYFPDSNQANPLNSHKKKEKRPVFISTVPKFQTEKQFHRTNLKPNAKMSGQKTSHAKKQRYKSLVQKPIKPISTPPQDLGPGKYNPSTTLIYKTSPAFSLKNPRTPQIHKQNLLAKPTIQGLHEPQPAQILGVKGQDRQAIKSVADIISIEKSLLKKMAQGANASFVSTTKRMDYRSDVPGPGAYEVISKHKKLKNPTEKNCSYDSFGTNEKRAVEFNRNINFPFTDPTFVENPPVGQYDKHKSVKVKTGFKNKPKVLRKYKRARKKVKGFPGPGSYNVDFLNELQTLDYQLSDRYGKNPFGSNLPRFNQTISKTFDTSIRDQYINNIHSINRQKEKKAEILQKFFKKQQESKQSYFFQSETQRFIPQNAKTPSGKPSNPPKSKKLKILNSLQSAFNPSGVRPVNSPYALTYIVKRPGFNSHSPRFHSPKESPDPGPGHYSPKVNQN</sequence>
<dbReference type="InterPro" id="IPR010736">
    <property type="entry name" value="SHIPPO-rpt"/>
</dbReference>
<dbReference type="EMBL" id="CAMPGE010004711">
    <property type="protein sequence ID" value="CAI2363557.1"/>
    <property type="molecule type" value="Genomic_DNA"/>
</dbReference>
<evidence type="ECO:0000313" key="3">
    <source>
        <dbReference type="Proteomes" id="UP001295684"/>
    </source>
</evidence>
<dbReference type="AlphaFoldDB" id="A0AAD1X9C1"/>
<keyword evidence="3" id="KW-1185">Reference proteome</keyword>
<proteinExistence type="predicted"/>
<evidence type="ECO:0000313" key="2">
    <source>
        <dbReference type="EMBL" id="CAI2363557.1"/>
    </source>
</evidence>
<name>A0AAD1X9C1_EUPCR</name>
<organism evidence="2 3">
    <name type="scientific">Euplotes crassus</name>
    <dbReference type="NCBI Taxonomy" id="5936"/>
    <lineage>
        <taxon>Eukaryota</taxon>
        <taxon>Sar</taxon>
        <taxon>Alveolata</taxon>
        <taxon>Ciliophora</taxon>
        <taxon>Intramacronucleata</taxon>
        <taxon>Spirotrichea</taxon>
        <taxon>Hypotrichia</taxon>
        <taxon>Euplotida</taxon>
        <taxon>Euplotidae</taxon>
        <taxon>Moneuplotes</taxon>
    </lineage>
</organism>
<reference evidence="2" key="1">
    <citation type="submission" date="2023-07" db="EMBL/GenBank/DDBJ databases">
        <authorList>
            <consortium name="AG Swart"/>
            <person name="Singh M."/>
            <person name="Singh A."/>
            <person name="Seah K."/>
            <person name="Emmerich C."/>
        </authorList>
    </citation>
    <scope>NUCLEOTIDE SEQUENCE</scope>
    <source>
        <strain evidence="2">DP1</strain>
    </source>
</reference>
<dbReference type="Pfam" id="PF07004">
    <property type="entry name" value="SHIPPO-rpt"/>
    <property type="match status" value="3"/>
</dbReference>
<evidence type="ECO:0000256" key="1">
    <source>
        <dbReference type="SAM" id="MobiDB-lite"/>
    </source>
</evidence>
<feature type="region of interest" description="Disordered" evidence="1">
    <location>
        <begin position="478"/>
        <end position="507"/>
    </location>
</feature>
<feature type="region of interest" description="Disordered" evidence="1">
    <location>
        <begin position="424"/>
        <end position="444"/>
    </location>
</feature>
<dbReference type="Proteomes" id="UP001295684">
    <property type="component" value="Unassembled WGS sequence"/>
</dbReference>
<accession>A0AAD1X9C1</accession>
<comment type="caution">
    <text evidence="2">The sequence shown here is derived from an EMBL/GenBank/DDBJ whole genome shotgun (WGS) entry which is preliminary data.</text>
</comment>